<dbReference type="Proteomes" id="UP000002524">
    <property type="component" value="Chromosome 1"/>
</dbReference>
<proteinExistence type="predicted"/>
<dbReference type="PaxDb" id="243230-DR_2429"/>
<organism evidence="2 3">
    <name type="scientific">Deinococcus radiodurans (strain ATCC 13939 / DSM 20539 / JCM 16871 / CCUG 27074 / LMG 4051 / NBRC 15346 / NCIMB 9279 / VKM B-1422 / R1)</name>
    <dbReference type="NCBI Taxonomy" id="243230"/>
    <lineage>
        <taxon>Bacteria</taxon>
        <taxon>Thermotogati</taxon>
        <taxon>Deinococcota</taxon>
        <taxon>Deinococci</taxon>
        <taxon>Deinococcales</taxon>
        <taxon>Deinococcaceae</taxon>
        <taxon>Deinococcus</taxon>
    </lineage>
</organism>
<protein>
    <submittedName>
        <fullName evidence="2">Uncharacterized protein</fullName>
    </submittedName>
</protein>
<evidence type="ECO:0000313" key="3">
    <source>
        <dbReference type="Proteomes" id="UP000002524"/>
    </source>
</evidence>
<accession>Q9RRQ9</accession>
<dbReference type="STRING" id="243230.DR_2429"/>
<dbReference type="EMBL" id="AE000513">
    <property type="protein sequence ID" value="AAF11979.1"/>
    <property type="molecule type" value="Genomic_DNA"/>
</dbReference>
<dbReference type="KEGG" id="dra:DR_2429"/>
<dbReference type="PATRIC" id="fig|243230.17.peg.2665"/>
<sequence length="55" mass="6115">MDGQPFVNDADQYTSYGKHCTRQNNGEHTMRVVVTDALGVQATTEQTFNVEIAKP</sequence>
<gene>
    <name evidence="2" type="ordered locus">DR_2429</name>
</gene>
<dbReference type="HOGENOM" id="CLU_3024632_0_0_0"/>
<reference evidence="2 3" key="1">
    <citation type="journal article" date="1999" name="Science">
        <title>Genome sequence of the radioresistant bacterium Deinococcus radiodurans R1.</title>
        <authorList>
            <person name="White O."/>
            <person name="Eisen J.A."/>
            <person name="Heidelberg J.F."/>
            <person name="Hickey E.K."/>
            <person name="Peterson J.D."/>
            <person name="Dodson R.J."/>
            <person name="Haft D.H."/>
            <person name="Gwinn M.L."/>
            <person name="Nelson W.C."/>
            <person name="Richardson D.L."/>
            <person name="Moffat K.S."/>
            <person name="Qin H."/>
            <person name="Jiang L."/>
            <person name="Pamphile W."/>
            <person name="Crosby M."/>
            <person name="Shen M."/>
            <person name="Vamathevan J.J."/>
            <person name="Lam P."/>
            <person name="McDonald L."/>
            <person name="Utterback T."/>
            <person name="Zalewski C."/>
            <person name="Makarova K.S."/>
            <person name="Aravind L."/>
            <person name="Daly M.J."/>
            <person name="Minton K.W."/>
            <person name="Fleischmann R.D."/>
            <person name="Ketchum K.A."/>
            <person name="Nelson K.E."/>
            <person name="Salzberg S."/>
            <person name="Smith H.O."/>
            <person name="Venter J.C."/>
            <person name="Fraser C.M."/>
        </authorList>
    </citation>
    <scope>NUCLEOTIDE SEQUENCE [LARGE SCALE GENOMIC DNA]</scope>
    <source>
        <strain evidence="3">ATCC 13939 / DSM 20539 / JCM 16871 / LMG 4051 / NBRC 15346 / NCIMB 9279 / R1 / VKM B-1422</strain>
    </source>
</reference>
<feature type="region of interest" description="Disordered" evidence="1">
    <location>
        <begin position="1"/>
        <end position="22"/>
    </location>
</feature>
<dbReference type="InParanoid" id="Q9RRQ9"/>
<keyword evidence="3" id="KW-1185">Reference proteome</keyword>
<name>Q9RRQ9_DEIRA</name>
<evidence type="ECO:0000313" key="2">
    <source>
        <dbReference type="EMBL" id="AAF11979.1"/>
    </source>
</evidence>
<evidence type="ECO:0000256" key="1">
    <source>
        <dbReference type="SAM" id="MobiDB-lite"/>
    </source>
</evidence>
<dbReference type="EnsemblBacteria" id="AAF11979">
    <property type="protein sequence ID" value="AAF11979"/>
    <property type="gene ID" value="DR_2429"/>
</dbReference>
<dbReference type="AlphaFoldDB" id="Q9RRQ9"/>
<dbReference type="PIR" id="C75274">
    <property type="entry name" value="C75274"/>
</dbReference>